<feature type="transmembrane region" description="Helical" evidence="6">
    <location>
        <begin position="231"/>
        <end position="252"/>
    </location>
</feature>
<dbReference type="InterPro" id="IPR050448">
    <property type="entry name" value="OpgB/LTA_synthase_biosynth"/>
</dbReference>
<dbReference type="Gene3D" id="3.30.1120.80">
    <property type="match status" value="1"/>
</dbReference>
<evidence type="ECO:0000313" key="8">
    <source>
        <dbReference type="EMBL" id="ACE82970.1"/>
    </source>
</evidence>
<dbReference type="SUPFAM" id="SSF53649">
    <property type="entry name" value="Alkaline phosphatase-like"/>
    <property type="match status" value="1"/>
</dbReference>
<keyword evidence="3 6" id="KW-0812">Transmembrane</keyword>
<dbReference type="InterPro" id="IPR000917">
    <property type="entry name" value="Sulfatase_N"/>
</dbReference>
<dbReference type="HOGENOM" id="CLU_014653_3_1_6"/>
<dbReference type="STRING" id="498211.CJA_1045"/>
<evidence type="ECO:0000256" key="1">
    <source>
        <dbReference type="ARBA" id="ARBA00004651"/>
    </source>
</evidence>
<dbReference type="GO" id="GO:0005886">
    <property type="term" value="C:plasma membrane"/>
    <property type="evidence" value="ECO:0007669"/>
    <property type="project" value="UniProtKB-SubCell"/>
</dbReference>
<feature type="transmembrane region" description="Helical" evidence="6">
    <location>
        <begin position="152"/>
        <end position="174"/>
    </location>
</feature>
<dbReference type="Gene3D" id="3.40.720.10">
    <property type="entry name" value="Alkaline Phosphatase, subunit A"/>
    <property type="match status" value="1"/>
</dbReference>
<comment type="subcellular location">
    <subcellularLocation>
        <location evidence="1">Cell membrane</location>
        <topology evidence="1">Multi-pass membrane protein</topology>
    </subcellularLocation>
</comment>
<keyword evidence="8" id="KW-0378">Hydrolase</keyword>
<keyword evidence="5 6" id="KW-0472">Membrane</keyword>
<evidence type="ECO:0000256" key="5">
    <source>
        <dbReference type="ARBA" id="ARBA00023136"/>
    </source>
</evidence>
<dbReference type="Pfam" id="PF00884">
    <property type="entry name" value="Sulfatase"/>
    <property type="match status" value="1"/>
</dbReference>
<name>B3PB73_CELJU</name>
<feature type="transmembrane region" description="Helical" evidence="6">
    <location>
        <begin position="77"/>
        <end position="101"/>
    </location>
</feature>
<dbReference type="PANTHER" id="PTHR47371:SF3">
    <property type="entry name" value="PHOSPHOGLYCEROL TRANSFERASE I"/>
    <property type="match status" value="1"/>
</dbReference>
<evidence type="ECO:0000259" key="7">
    <source>
        <dbReference type="Pfam" id="PF00884"/>
    </source>
</evidence>
<dbReference type="CDD" id="cd16015">
    <property type="entry name" value="LTA_synthase"/>
    <property type="match status" value="1"/>
</dbReference>
<keyword evidence="9" id="KW-1185">Reference proteome</keyword>
<dbReference type="eggNOG" id="COG1368">
    <property type="taxonomic scope" value="Bacteria"/>
</dbReference>
<evidence type="ECO:0000256" key="6">
    <source>
        <dbReference type="SAM" id="Phobius"/>
    </source>
</evidence>
<evidence type="ECO:0000256" key="2">
    <source>
        <dbReference type="ARBA" id="ARBA00022475"/>
    </source>
</evidence>
<proteinExistence type="predicted"/>
<gene>
    <name evidence="8" type="ordered locus">CJA_1045</name>
</gene>
<protein>
    <submittedName>
        <fullName evidence="8">Sulfatase</fullName>
        <ecNumber evidence="8">3.1.6.-</ecNumber>
    </submittedName>
</protein>
<dbReference type="AlphaFoldDB" id="B3PB73"/>
<organism evidence="8 9">
    <name type="scientific">Cellvibrio japonicus (strain Ueda107)</name>
    <name type="common">Pseudomonas fluorescens subsp. cellulosa</name>
    <dbReference type="NCBI Taxonomy" id="498211"/>
    <lineage>
        <taxon>Bacteria</taxon>
        <taxon>Pseudomonadati</taxon>
        <taxon>Pseudomonadota</taxon>
        <taxon>Gammaproteobacteria</taxon>
        <taxon>Cellvibrionales</taxon>
        <taxon>Cellvibrionaceae</taxon>
        <taxon>Cellvibrio</taxon>
    </lineage>
</organism>
<dbReference type="KEGG" id="cja:CJA_1045"/>
<dbReference type="EC" id="3.1.6.-" evidence="8"/>
<dbReference type="PANTHER" id="PTHR47371">
    <property type="entry name" value="LIPOTEICHOIC ACID SYNTHASE"/>
    <property type="match status" value="1"/>
</dbReference>
<accession>B3PB73</accession>
<keyword evidence="2" id="KW-1003">Cell membrane</keyword>
<dbReference type="EMBL" id="CP000934">
    <property type="protein sequence ID" value="ACE82970.1"/>
    <property type="molecule type" value="Genomic_DNA"/>
</dbReference>
<dbReference type="GO" id="GO:0016787">
    <property type="term" value="F:hydrolase activity"/>
    <property type="evidence" value="ECO:0007669"/>
    <property type="project" value="UniProtKB-KW"/>
</dbReference>
<sequence>MFDVNIFPWHSKWLARKKYLARLRDNFKFGLSFSCLNRRPPRNQPQIAMSKPPSFSRQISSTVSSLLAAYYAGPYVLLLRMALLAILLLSISRLGLIAWQWDRVSATGQVFDMLLQGIRADMIMICLWLLPAVLLTPCLAKTRIWLPLSYAWGLAGLILMLFMELATPSFVMQYDLRPNRLFIEYLEYPKEVFATLWGGFRVPLLLGIGLCILVGYGFARAMRVRPASVRTWPLWQLWATWPLVIVVVAMGIRSTTGHRPANPALFAITGDALVNSLVISSSYSVVFAAYNMKHEARSSEIYGSLPASRVIEEARQWPWFTGVKFDSQLPTWHQQDAVRRRERPLNLIIVLEESLGATFVESLGGLPVTPRLEALKDKGWWFEQLYATGTRSVRGIEAVVSGFMPTPAQSTVKLSRSQHNFFTLAGLLSDQGYHTEFIYGGEAHFDNMRSFFTGNGFSQVIDIDDMPNAQFVGSWGASDEDLFNHAHQHLLSLHAKQQPFFSLIFTSSNHEPFEFPDGRIDLHEEPEQTVNNAVRYADYALGEFMDKASQSPYWHNTLVLIVADHDNRAYGPSLVPVDKFHIPGLILGADIEPRRIKPIASQIDLGPTLLSLMGVSAAHPMMGRDFARDSHSPGRALIQFDDYFALLEDNHRLTILRPEKAPVAAVYDPLQKRVSLLNEPPGDTAVEKALAHALLPSILYREQKYPGRGPAMSSGTSTLSQSP</sequence>
<feature type="domain" description="Sulfatase N-terminal" evidence="7">
    <location>
        <begin position="346"/>
        <end position="615"/>
    </location>
</feature>
<evidence type="ECO:0000256" key="4">
    <source>
        <dbReference type="ARBA" id="ARBA00022989"/>
    </source>
</evidence>
<dbReference type="InterPro" id="IPR017850">
    <property type="entry name" value="Alkaline_phosphatase_core_sf"/>
</dbReference>
<feature type="transmembrane region" description="Helical" evidence="6">
    <location>
        <begin position="194"/>
        <end position="219"/>
    </location>
</feature>
<evidence type="ECO:0000256" key="3">
    <source>
        <dbReference type="ARBA" id="ARBA00022692"/>
    </source>
</evidence>
<reference evidence="8 9" key="1">
    <citation type="journal article" date="2008" name="J. Bacteriol.">
        <title>Insights into plant cell wall degradation from the genome sequence of the soil bacterium Cellvibrio japonicus.</title>
        <authorList>
            <person name="Deboy R.T."/>
            <person name="Mongodin E.F."/>
            <person name="Fouts D.E."/>
            <person name="Tailford L.E."/>
            <person name="Khouri H."/>
            <person name="Emerson J.B."/>
            <person name="Mohamoud Y."/>
            <person name="Watkins K."/>
            <person name="Henrissat B."/>
            <person name="Gilbert H.J."/>
            <person name="Nelson K.E."/>
        </authorList>
    </citation>
    <scope>NUCLEOTIDE SEQUENCE [LARGE SCALE GENOMIC DNA]</scope>
    <source>
        <strain evidence="8 9">Ueda107</strain>
    </source>
</reference>
<evidence type="ECO:0000313" key="9">
    <source>
        <dbReference type="Proteomes" id="UP000001036"/>
    </source>
</evidence>
<dbReference type="Proteomes" id="UP000001036">
    <property type="component" value="Chromosome"/>
</dbReference>
<feature type="transmembrane region" description="Helical" evidence="6">
    <location>
        <begin position="121"/>
        <end position="140"/>
    </location>
</feature>
<keyword evidence="4 6" id="KW-1133">Transmembrane helix</keyword>